<dbReference type="GO" id="GO:0008168">
    <property type="term" value="F:methyltransferase activity"/>
    <property type="evidence" value="ECO:0007669"/>
    <property type="project" value="UniProtKB-KW"/>
</dbReference>
<feature type="region of interest" description="Disordered" evidence="1">
    <location>
        <begin position="1"/>
        <end position="33"/>
    </location>
</feature>
<dbReference type="InterPro" id="IPR029063">
    <property type="entry name" value="SAM-dependent_MTases_sf"/>
</dbReference>
<evidence type="ECO:0000313" key="3">
    <source>
        <dbReference type="Proteomes" id="UP000054516"/>
    </source>
</evidence>
<dbReference type="OMA" id="PAMTDFA"/>
<dbReference type="AlphaFoldDB" id="A0A1W2TEL9"/>
<keyword evidence="2" id="KW-0489">Methyltransferase</keyword>
<dbReference type="OrthoDB" id="184880at2759"/>
<evidence type="ECO:0000313" key="2">
    <source>
        <dbReference type="EMBL" id="GAP86473.2"/>
    </source>
</evidence>
<dbReference type="GO" id="GO:0032259">
    <property type="term" value="P:methylation"/>
    <property type="evidence" value="ECO:0007669"/>
    <property type="project" value="UniProtKB-KW"/>
</dbReference>
<keyword evidence="3" id="KW-1185">Reference proteome</keyword>
<gene>
    <name evidence="2" type="ORF">SAMD00023353_1901050</name>
</gene>
<dbReference type="Gene3D" id="3.40.50.150">
    <property type="entry name" value="Vaccinia Virus protein VP39"/>
    <property type="match status" value="1"/>
</dbReference>
<dbReference type="EMBL" id="DF977464">
    <property type="protein sequence ID" value="GAP86473.2"/>
    <property type="molecule type" value="Genomic_DNA"/>
</dbReference>
<keyword evidence="2" id="KW-0808">Transferase</keyword>
<name>A0A1W2TEL9_ROSNE</name>
<evidence type="ECO:0000256" key="1">
    <source>
        <dbReference type="SAM" id="MobiDB-lite"/>
    </source>
</evidence>
<dbReference type="STRING" id="77044.A0A1W2TEL9"/>
<sequence length="267" mass="29710">MRERELHGNCPEESPVMRSIDQGPTSSSNRFFRRASRAARHRFHTTRIEDLGLGDCRRHWISELRKKLPSPSIHTYIGTDINPALFPKPLPPDTSFGVHNIADEWPADMKSTFDLVHQRLTLPGAAPTPLSLAIRQLYGLLKPGGWIQLVEAEQEGPGSGPVFQEFLDLVRGLFTVTGAGWHYASVDMAFGAKNPKKVLAEMSARCTAKAMDGLVAQVKRVPSLHTSSSVEKLETLGGRLLDELVEKGAYYRIRCVWGRKPDNLDAM</sequence>
<dbReference type="Proteomes" id="UP000054516">
    <property type="component" value="Unassembled WGS sequence"/>
</dbReference>
<reference evidence="2" key="1">
    <citation type="submission" date="2016-03" db="EMBL/GenBank/DDBJ databases">
        <title>Draft genome sequence of Rosellinia necatrix.</title>
        <authorList>
            <person name="Kanematsu S."/>
        </authorList>
    </citation>
    <scope>NUCLEOTIDE SEQUENCE [LARGE SCALE GENOMIC DNA]</scope>
    <source>
        <strain evidence="2">W97</strain>
    </source>
</reference>
<proteinExistence type="predicted"/>
<protein>
    <submittedName>
        <fullName evidence="2">Putative methyltransferase</fullName>
    </submittedName>
</protein>
<dbReference type="SUPFAM" id="SSF53335">
    <property type="entry name" value="S-adenosyl-L-methionine-dependent methyltransferases"/>
    <property type="match status" value="1"/>
</dbReference>
<organism evidence="2">
    <name type="scientific">Rosellinia necatrix</name>
    <name type="common">White root-rot fungus</name>
    <dbReference type="NCBI Taxonomy" id="77044"/>
    <lineage>
        <taxon>Eukaryota</taxon>
        <taxon>Fungi</taxon>
        <taxon>Dikarya</taxon>
        <taxon>Ascomycota</taxon>
        <taxon>Pezizomycotina</taxon>
        <taxon>Sordariomycetes</taxon>
        <taxon>Xylariomycetidae</taxon>
        <taxon>Xylariales</taxon>
        <taxon>Xylariaceae</taxon>
        <taxon>Rosellinia</taxon>
    </lineage>
</organism>
<accession>A0A1W2TEL9</accession>